<protein>
    <recommendedName>
        <fullName evidence="1">DUF732 domain-containing protein</fullName>
    </recommendedName>
</protein>
<reference evidence="2 3" key="1">
    <citation type="journal article" date="2019" name="Emerg. Microbes Infect.">
        <title>Comprehensive subspecies identification of 175 nontuberculous mycobacteria species based on 7547 genomic profiles.</title>
        <authorList>
            <person name="Matsumoto Y."/>
            <person name="Kinjo T."/>
            <person name="Motooka D."/>
            <person name="Nabeya D."/>
            <person name="Jung N."/>
            <person name="Uechi K."/>
            <person name="Horii T."/>
            <person name="Iida T."/>
            <person name="Fujita J."/>
            <person name="Nakamura S."/>
        </authorList>
    </citation>
    <scope>NUCLEOTIDE SEQUENCE [LARGE SCALE GENOMIC DNA]</scope>
    <source>
        <strain evidence="2 3">JCM 12687</strain>
    </source>
</reference>
<dbReference type="EMBL" id="AP022606">
    <property type="protein sequence ID" value="BBZ10221.1"/>
    <property type="molecule type" value="Genomic_DNA"/>
</dbReference>
<keyword evidence="3" id="KW-1185">Reference proteome</keyword>
<evidence type="ECO:0000313" key="3">
    <source>
        <dbReference type="Proteomes" id="UP000467379"/>
    </source>
</evidence>
<evidence type="ECO:0000259" key="1">
    <source>
        <dbReference type="Pfam" id="PF05305"/>
    </source>
</evidence>
<organism evidence="2 3">
    <name type="scientific">Mycobacterium branderi</name>
    <dbReference type="NCBI Taxonomy" id="43348"/>
    <lineage>
        <taxon>Bacteria</taxon>
        <taxon>Bacillati</taxon>
        <taxon>Actinomycetota</taxon>
        <taxon>Actinomycetes</taxon>
        <taxon>Mycobacteriales</taxon>
        <taxon>Mycobacteriaceae</taxon>
        <taxon>Mycobacterium</taxon>
    </lineage>
</organism>
<dbReference type="Proteomes" id="UP000467379">
    <property type="component" value="Chromosome"/>
</dbReference>
<dbReference type="Pfam" id="PF05305">
    <property type="entry name" value="DUF732"/>
    <property type="match status" value="1"/>
</dbReference>
<sequence length="126" mass="12993">MSNLPTLNDQVAHTVLACDDPPVRSPRSARLVLAVALVGLGGLAAPTAHADAVDVNFLSALKSKDINFASPQAAIIAGHEVCDELDLGRQKSDVASDVMNNSNLDGYHAGFFVGASVGAFCPRHAG</sequence>
<gene>
    <name evidence="2" type="ORF">MBRA_04160</name>
</gene>
<feature type="domain" description="DUF732" evidence="1">
    <location>
        <begin position="54"/>
        <end position="122"/>
    </location>
</feature>
<evidence type="ECO:0000313" key="2">
    <source>
        <dbReference type="EMBL" id="BBZ10221.1"/>
    </source>
</evidence>
<name>A0ABM7KGU8_9MYCO</name>
<accession>A0ABM7KGU8</accession>
<dbReference type="InterPro" id="IPR007969">
    <property type="entry name" value="DUF732"/>
</dbReference>
<proteinExistence type="predicted"/>